<keyword evidence="2" id="KW-1185">Reference proteome</keyword>
<accession>A0ACC3NER4</accession>
<gene>
    <name evidence="1" type="primary">RRP15_1</name>
    <name evidence="1" type="ORF">LTR37_007575</name>
</gene>
<name>A0ACC3NER4_9PEZI</name>
<evidence type="ECO:0000313" key="2">
    <source>
        <dbReference type="Proteomes" id="UP001281147"/>
    </source>
</evidence>
<sequence>MAPVTTKRRRTEDEVRRPKKKIRVKKQKAYHSSTEEESEDEAAARSEDVAPAKGQRAAMRPTPKSILKAFAPVQPETDEQAGSDIEGLDDLHEAERNAALNAITHADEDEEDGSLQNQVEDDTEDQANDDDQSEPDPDETSSLTSSQTALKPKKKRNDPAALATSISRILDTKLTTQKRLDPILSRSQTASKTNRDLQDSKLEHAARSQLRSERRLALQKGRITDVLGLEDTSVETGKVQEEERRLKKTAQRGVVRLFNAVRAAQVKAEEAGRQARAEGVVGQKQRRERVEEMSKEGFLEMISRGGKGGVGGVT</sequence>
<reference evidence="1" key="1">
    <citation type="submission" date="2023-07" db="EMBL/GenBank/DDBJ databases">
        <title>Black Yeasts Isolated from many extreme environments.</title>
        <authorList>
            <person name="Coleine C."/>
            <person name="Stajich J.E."/>
            <person name="Selbmann L."/>
        </authorList>
    </citation>
    <scope>NUCLEOTIDE SEQUENCE</scope>
    <source>
        <strain evidence="1">CCFEE 5714</strain>
    </source>
</reference>
<dbReference type="EMBL" id="JAUTXU010000053">
    <property type="protein sequence ID" value="KAK3714840.1"/>
    <property type="molecule type" value="Genomic_DNA"/>
</dbReference>
<proteinExistence type="predicted"/>
<comment type="caution">
    <text evidence="1">The sequence shown here is derived from an EMBL/GenBank/DDBJ whole genome shotgun (WGS) entry which is preliminary data.</text>
</comment>
<protein>
    <submittedName>
        <fullName evidence="1">Pre-60S ribosomal particles component</fullName>
    </submittedName>
</protein>
<organism evidence="1 2">
    <name type="scientific">Vermiconidia calcicola</name>
    <dbReference type="NCBI Taxonomy" id="1690605"/>
    <lineage>
        <taxon>Eukaryota</taxon>
        <taxon>Fungi</taxon>
        <taxon>Dikarya</taxon>
        <taxon>Ascomycota</taxon>
        <taxon>Pezizomycotina</taxon>
        <taxon>Dothideomycetes</taxon>
        <taxon>Dothideomycetidae</taxon>
        <taxon>Mycosphaerellales</taxon>
        <taxon>Extremaceae</taxon>
        <taxon>Vermiconidia</taxon>
    </lineage>
</organism>
<dbReference type="Proteomes" id="UP001281147">
    <property type="component" value="Unassembled WGS sequence"/>
</dbReference>
<evidence type="ECO:0000313" key="1">
    <source>
        <dbReference type="EMBL" id="KAK3714840.1"/>
    </source>
</evidence>